<evidence type="ECO:0000256" key="8">
    <source>
        <dbReference type="ARBA" id="ARBA00023002"/>
    </source>
</evidence>
<evidence type="ECO:0000313" key="17">
    <source>
        <dbReference type="RefSeq" id="XP_017785888.1"/>
    </source>
</evidence>
<evidence type="ECO:0000256" key="6">
    <source>
        <dbReference type="ARBA" id="ARBA00022832"/>
    </source>
</evidence>
<name>A0ABM1NGD8_NICVS</name>
<keyword evidence="5" id="KW-0479">Metal-binding</keyword>
<evidence type="ECO:0000256" key="14">
    <source>
        <dbReference type="SAM" id="Phobius"/>
    </source>
</evidence>
<evidence type="ECO:0000256" key="4">
    <source>
        <dbReference type="ARBA" id="ARBA00022692"/>
    </source>
</evidence>
<keyword evidence="10" id="KW-0443">Lipid metabolism</keyword>
<keyword evidence="7 14" id="KW-1133">Transmembrane helix</keyword>
<dbReference type="PANTHER" id="PTHR11351">
    <property type="entry name" value="ACYL-COA DESATURASE"/>
    <property type="match status" value="1"/>
</dbReference>
<feature type="domain" description="Fatty acid desaturase" evidence="15">
    <location>
        <begin position="76"/>
        <end position="283"/>
    </location>
</feature>
<evidence type="ECO:0000256" key="9">
    <source>
        <dbReference type="ARBA" id="ARBA00023004"/>
    </source>
</evidence>
<keyword evidence="4 13" id="KW-0812">Transmembrane</keyword>
<comment type="similarity">
    <text evidence="2 13">Belongs to the fatty acid desaturase type 1 family.</text>
</comment>
<keyword evidence="3 13" id="KW-0444">Lipid biosynthesis</keyword>
<feature type="transmembrane region" description="Helical" evidence="14">
    <location>
        <begin position="76"/>
        <end position="97"/>
    </location>
</feature>
<evidence type="ECO:0000259" key="15">
    <source>
        <dbReference type="Pfam" id="PF00487"/>
    </source>
</evidence>
<evidence type="ECO:0000256" key="12">
    <source>
        <dbReference type="ARBA" id="ARBA00023160"/>
    </source>
</evidence>
<evidence type="ECO:0000256" key="2">
    <source>
        <dbReference type="ARBA" id="ARBA00009295"/>
    </source>
</evidence>
<gene>
    <name evidence="17" type="primary">LOC108569019</name>
</gene>
<keyword evidence="11 14" id="KW-0472">Membrane</keyword>
<evidence type="ECO:0000256" key="10">
    <source>
        <dbReference type="ARBA" id="ARBA00023098"/>
    </source>
</evidence>
<dbReference type="PROSITE" id="PS00476">
    <property type="entry name" value="FATTY_ACID_DESATUR_1"/>
    <property type="match status" value="1"/>
</dbReference>
<evidence type="ECO:0000256" key="7">
    <source>
        <dbReference type="ARBA" id="ARBA00022989"/>
    </source>
</evidence>
<dbReference type="PANTHER" id="PTHR11351:SF31">
    <property type="entry name" value="DESATURASE 1, ISOFORM A-RELATED"/>
    <property type="match status" value="1"/>
</dbReference>
<evidence type="ECO:0000313" key="16">
    <source>
        <dbReference type="Proteomes" id="UP000695000"/>
    </source>
</evidence>
<evidence type="ECO:0000256" key="13">
    <source>
        <dbReference type="RuleBase" id="RU000581"/>
    </source>
</evidence>
<reference evidence="17" key="1">
    <citation type="submission" date="2025-08" db="UniProtKB">
        <authorList>
            <consortium name="RefSeq"/>
        </authorList>
    </citation>
    <scope>IDENTIFICATION</scope>
    <source>
        <tissue evidence="17">Whole Larva</tissue>
    </source>
</reference>
<evidence type="ECO:0000256" key="1">
    <source>
        <dbReference type="ARBA" id="ARBA00004141"/>
    </source>
</evidence>
<evidence type="ECO:0000256" key="5">
    <source>
        <dbReference type="ARBA" id="ARBA00022723"/>
    </source>
</evidence>
<proteinExistence type="inferred from homology"/>
<comment type="cofactor">
    <cofactor evidence="13">
        <name>Fe(2+)</name>
        <dbReference type="ChEBI" id="CHEBI:29033"/>
    </cofactor>
</comment>
<organism evidence="16 17">
    <name type="scientific">Nicrophorus vespilloides</name>
    <name type="common">Boreal carrion beetle</name>
    <dbReference type="NCBI Taxonomy" id="110193"/>
    <lineage>
        <taxon>Eukaryota</taxon>
        <taxon>Metazoa</taxon>
        <taxon>Ecdysozoa</taxon>
        <taxon>Arthropoda</taxon>
        <taxon>Hexapoda</taxon>
        <taxon>Insecta</taxon>
        <taxon>Pterygota</taxon>
        <taxon>Neoptera</taxon>
        <taxon>Endopterygota</taxon>
        <taxon>Coleoptera</taxon>
        <taxon>Polyphaga</taxon>
        <taxon>Staphyliniformia</taxon>
        <taxon>Silphidae</taxon>
        <taxon>Nicrophorinae</taxon>
        <taxon>Nicrophorus</taxon>
    </lineage>
</organism>
<dbReference type="CDD" id="cd03505">
    <property type="entry name" value="Delta9-FADS-like"/>
    <property type="match status" value="1"/>
</dbReference>
<keyword evidence="8 13" id="KW-0560">Oxidoreductase</keyword>
<dbReference type="Proteomes" id="UP000695000">
    <property type="component" value="Unplaced"/>
</dbReference>
<dbReference type="InterPro" id="IPR015876">
    <property type="entry name" value="Acyl-CoA_DS"/>
</dbReference>
<feature type="transmembrane region" description="Helical" evidence="14">
    <location>
        <begin position="49"/>
        <end position="70"/>
    </location>
</feature>
<sequence length="360" mass="42277">MRQIVDSALNRWKDDEVLEEVNKQTIEKIIPSEEDVEVKEVKKTYVWNVVWTNVLLIGGLHLGAIYGLYIRSSVPLVGLVFNRILGFVSIFGVTAGAHRLWCHKSYKANTFVQLLLLFANSLTYQNSVYTWSRDHRLHHKHSETDADPHNAKRGFFFSHVGWLLVRKHEEVIEKGKTIDMSDLQANPYVMFQHKYYYPIVFMFTLVIPTFIPWYFFNISFLNCLFSMTIYRYIMTLNLTWCINSFAHMHGNKPYDASIGPTENTFMKYLGTGEGFHNYHHTFPWDYKASELQMDFQNMTTLLIDFFAKCGWVTDRKTVEKPMIVQRASRTGDGTYKKRFGLKFLEQAKNLTVYLLFWMVV</sequence>
<comment type="domain">
    <text evidence="13">The histidine box domains are involved in binding the catalytic metal ions.</text>
</comment>
<comment type="subcellular location">
    <subcellularLocation>
        <location evidence="1">Membrane</location>
        <topology evidence="1">Multi-pass membrane protein</topology>
    </subcellularLocation>
</comment>
<accession>A0ABM1NGD8</accession>
<keyword evidence="6" id="KW-0276">Fatty acid metabolism</keyword>
<dbReference type="RefSeq" id="XP_017785888.1">
    <property type="nucleotide sequence ID" value="XM_017930399.1"/>
</dbReference>
<feature type="transmembrane region" description="Helical" evidence="14">
    <location>
        <begin position="195"/>
        <end position="216"/>
    </location>
</feature>
<dbReference type="InterPro" id="IPR001522">
    <property type="entry name" value="FADS-1_CS"/>
</dbReference>
<dbReference type="InterPro" id="IPR005804">
    <property type="entry name" value="FA_desaturase_dom"/>
</dbReference>
<keyword evidence="12 13" id="KW-0275">Fatty acid biosynthesis</keyword>
<evidence type="ECO:0000256" key="3">
    <source>
        <dbReference type="ARBA" id="ARBA00022516"/>
    </source>
</evidence>
<protein>
    <submittedName>
        <fullName evidence="17">Stearoyl-CoA desaturase 5-like</fullName>
    </submittedName>
</protein>
<dbReference type="GeneID" id="108569019"/>
<evidence type="ECO:0000256" key="11">
    <source>
        <dbReference type="ARBA" id="ARBA00023136"/>
    </source>
</evidence>
<keyword evidence="16" id="KW-1185">Reference proteome</keyword>
<keyword evidence="9" id="KW-0408">Iron</keyword>
<dbReference type="Pfam" id="PF00487">
    <property type="entry name" value="FA_desaturase"/>
    <property type="match status" value="1"/>
</dbReference>
<dbReference type="PRINTS" id="PR00075">
    <property type="entry name" value="FACDDSATRASE"/>
</dbReference>